<protein>
    <submittedName>
        <fullName evidence="3">Amidohydrolase family protein</fullName>
    </submittedName>
</protein>
<dbReference type="RefSeq" id="WP_259485449.1">
    <property type="nucleotide sequence ID" value="NZ_JANTEZ010000002.1"/>
</dbReference>
<comment type="caution">
    <text evidence="3">The sequence shown here is derived from an EMBL/GenBank/DDBJ whole genome shotgun (WGS) entry which is preliminary data.</text>
</comment>
<dbReference type="Gene3D" id="3.20.20.140">
    <property type="entry name" value="Metal-dependent hydrolases"/>
    <property type="match status" value="1"/>
</dbReference>
<dbReference type="EMBL" id="JANTEZ010000002">
    <property type="protein sequence ID" value="MCS5713917.1"/>
    <property type="molecule type" value="Genomic_DNA"/>
</dbReference>
<comment type="similarity">
    <text evidence="1">Belongs to the metallo-dependent hydrolases superfamily.</text>
</comment>
<evidence type="ECO:0000313" key="3">
    <source>
        <dbReference type="EMBL" id="MCS5713917.1"/>
    </source>
</evidence>
<reference evidence="3" key="1">
    <citation type="submission" date="2022-08" db="EMBL/GenBank/DDBJ databases">
        <authorList>
            <person name="Deng Y."/>
            <person name="Han X.-F."/>
            <person name="Zhang Y.-Q."/>
        </authorList>
    </citation>
    <scope>NUCLEOTIDE SEQUENCE</scope>
    <source>
        <strain evidence="3">CPCC 205716</strain>
    </source>
</reference>
<evidence type="ECO:0000256" key="1">
    <source>
        <dbReference type="ARBA" id="ARBA00038310"/>
    </source>
</evidence>
<gene>
    <name evidence="3" type="ORF">NVV95_05065</name>
</gene>
<dbReference type="InterPro" id="IPR032466">
    <property type="entry name" value="Metal_Hydrolase"/>
</dbReference>
<proteinExistence type="inferred from homology"/>
<dbReference type="PANTHER" id="PTHR43569">
    <property type="entry name" value="AMIDOHYDROLASE"/>
    <property type="match status" value="1"/>
</dbReference>
<dbReference type="PANTHER" id="PTHR43569:SF2">
    <property type="entry name" value="AMIDOHYDROLASE-RELATED DOMAIN-CONTAINING PROTEIN"/>
    <property type="match status" value="1"/>
</dbReference>
<evidence type="ECO:0000259" key="2">
    <source>
        <dbReference type="Pfam" id="PF04909"/>
    </source>
</evidence>
<organism evidence="3 4">
    <name type="scientific">Herbiconiux gentiana</name>
    <dbReference type="NCBI Taxonomy" id="2970912"/>
    <lineage>
        <taxon>Bacteria</taxon>
        <taxon>Bacillati</taxon>
        <taxon>Actinomycetota</taxon>
        <taxon>Actinomycetes</taxon>
        <taxon>Micrococcales</taxon>
        <taxon>Microbacteriaceae</taxon>
        <taxon>Herbiconiux</taxon>
    </lineage>
</organism>
<dbReference type="Proteomes" id="UP001165580">
    <property type="component" value="Unassembled WGS sequence"/>
</dbReference>
<dbReference type="InterPro" id="IPR052350">
    <property type="entry name" value="Metallo-dep_Lactonases"/>
</dbReference>
<sequence length="284" mass="30613">MAGPRRLVDAHAHVWRRSTPGLEWLAEVPEVDGDRTLEGLREATPAVVDGFVLVQAVNLAEESVWLLEQASGAAEVVAVVGWVDLAARDTAGQLAALAASPGGERLAGIRHLAHLEADPEWLVREDVSRGLSAVQRADLAFDLVLRPWQLETATQVADAHPELLFVLDHLGQPPTDADALVVWERDVRSLARRSNVVAKVSGVASRAEPEAERARLDRLLGVALEAFGPRRLMVGTDWPLVDLADGASAWVESYLAATAGLSAEERRWIDRDTALASYGRGAST</sequence>
<feature type="domain" description="Amidohydrolase-related" evidence="2">
    <location>
        <begin position="8"/>
        <end position="279"/>
    </location>
</feature>
<dbReference type="Pfam" id="PF04909">
    <property type="entry name" value="Amidohydro_2"/>
    <property type="match status" value="1"/>
</dbReference>
<dbReference type="InterPro" id="IPR006680">
    <property type="entry name" value="Amidohydro-rel"/>
</dbReference>
<accession>A0ABT2GCH1</accession>
<keyword evidence="4" id="KW-1185">Reference proteome</keyword>
<evidence type="ECO:0000313" key="4">
    <source>
        <dbReference type="Proteomes" id="UP001165580"/>
    </source>
</evidence>
<dbReference type="SUPFAM" id="SSF51556">
    <property type="entry name" value="Metallo-dependent hydrolases"/>
    <property type="match status" value="1"/>
</dbReference>
<name>A0ABT2GCH1_9MICO</name>